<proteinExistence type="predicted"/>
<name>A0AAV4W043_CAEEX</name>
<dbReference type="AlphaFoldDB" id="A0AAV4W043"/>
<protein>
    <submittedName>
        <fullName evidence="1">Uncharacterized protein</fullName>
    </submittedName>
</protein>
<accession>A0AAV4W043</accession>
<sequence length="126" mass="13547">MSHVIAVARFQVHFGVIVPRVAPRELPSARVAREGLLSRVRSEVRGQVVRATEVPHAHTALEGLLSGVRHHMAIELGKAVEPSVAIIHGTGVTSLLDWPLFGLVGGIPGLDRHRTGLRKAVPEASR</sequence>
<evidence type="ECO:0000313" key="2">
    <source>
        <dbReference type="Proteomes" id="UP001054945"/>
    </source>
</evidence>
<reference evidence="1 2" key="1">
    <citation type="submission" date="2021-06" db="EMBL/GenBank/DDBJ databases">
        <title>Caerostris extrusa draft genome.</title>
        <authorList>
            <person name="Kono N."/>
            <person name="Arakawa K."/>
        </authorList>
    </citation>
    <scope>NUCLEOTIDE SEQUENCE [LARGE SCALE GENOMIC DNA]</scope>
</reference>
<dbReference type="Proteomes" id="UP001054945">
    <property type="component" value="Unassembled WGS sequence"/>
</dbReference>
<organism evidence="1 2">
    <name type="scientific">Caerostris extrusa</name>
    <name type="common">Bark spider</name>
    <name type="synonym">Caerostris bankana</name>
    <dbReference type="NCBI Taxonomy" id="172846"/>
    <lineage>
        <taxon>Eukaryota</taxon>
        <taxon>Metazoa</taxon>
        <taxon>Ecdysozoa</taxon>
        <taxon>Arthropoda</taxon>
        <taxon>Chelicerata</taxon>
        <taxon>Arachnida</taxon>
        <taxon>Araneae</taxon>
        <taxon>Araneomorphae</taxon>
        <taxon>Entelegynae</taxon>
        <taxon>Araneoidea</taxon>
        <taxon>Araneidae</taxon>
        <taxon>Caerostris</taxon>
    </lineage>
</organism>
<gene>
    <name evidence="1" type="ORF">CEXT_44391</name>
</gene>
<evidence type="ECO:0000313" key="1">
    <source>
        <dbReference type="EMBL" id="GIY75972.1"/>
    </source>
</evidence>
<keyword evidence="2" id="KW-1185">Reference proteome</keyword>
<dbReference type="EMBL" id="BPLR01015423">
    <property type="protein sequence ID" value="GIY75972.1"/>
    <property type="molecule type" value="Genomic_DNA"/>
</dbReference>
<comment type="caution">
    <text evidence="1">The sequence shown here is derived from an EMBL/GenBank/DDBJ whole genome shotgun (WGS) entry which is preliminary data.</text>
</comment>